<proteinExistence type="predicted"/>
<feature type="transmembrane region" description="Helical" evidence="1">
    <location>
        <begin position="154"/>
        <end position="172"/>
    </location>
</feature>
<evidence type="ECO:0000256" key="1">
    <source>
        <dbReference type="SAM" id="Phobius"/>
    </source>
</evidence>
<keyword evidence="1" id="KW-1133">Transmembrane helix</keyword>
<dbReference type="Proteomes" id="UP001162734">
    <property type="component" value="Chromosome"/>
</dbReference>
<protein>
    <submittedName>
        <fullName evidence="2">Uncharacterized protein</fullName>
    </submittedName>
</protein>
<keyword evidence="1" id="KW-0472">Membrane</keyword>
<evidence type="ECO:0000313" key="3">
    <source>
        <dbReference type="Proteomes" id="UP001162734"/>
    </source>
</evidence>
<keyword evidence="3" id="KW-1185">Reference proteome</keyword>
<dbReference type="EMBL" id="AP025592">
    <property type="protein sequence ID" value="BDG10221.1"/>
    <property type="molecule type" value="Genomic_DNA"/>
</dbReference>
<feature type="transmembrane region" description="Helical" evidence="1">
    <location>
        <begin position="24"/>
        <end position="44"/>
    </location>
</feature>
<name>A0ABM7XEB0_9BACT</name>
<dbReference type="Pfam" id="PF05552">
    <property type="entry name" value="MS_channel_1st_1"/>
    <property type="match status" value="1"/>
</dbReference>
<dbReference type="RefSeq" id="WP_248342614.1">
    <property type="nucleotide sequence ID" value="NZ_AP025592.1"/>
</dbReference>
<feature type="transmembrane region" description="Helical" evidence="1">
    <location>
        <begin position="79"/>
        <end position="100"/>
    </location>
</feature>
<gene>
    <name evidence="2" type="ORF">AMPC_33340</name>
</gene>
<reference evidence="3" key="1">
    <citation type="journal article" date="2022" name="Int. J. Syst. Evol. Microbiol.">
        <title>Anaeromyxobacter oryzae sp. nov., Anaeromyxobacter diazotrophicus sp. nov. and Anaeromyxobacter paludicola sp. nov., isolated from paddy soils.</title>
        <authorList>
            <person name="Itoh H."/>
            <person name="Xu Z."/>
            <person name="Mise K."/>
            <person name="Masuda Y."/>
            <person name="Ushijima N."/>
            <person name="Hayakawa C."/>
            <person name="Shiratori Y."/>
            <person name="Senoo K."/>
        </authorList>
    </citation>
    <scope>NUCLEOTIDE SEQUENCE [LARGE SCALE GENOMIC DNA]</scope>
    <source>
        <strain evidence="3">Red630</strain>
    </source>
</reference>
<sequence>MWDETQRIFLDSLARMLHAAARQLPGVVAMLLFVALAVAVAAALHRPVQRACARLALDRRLREWGVVPAGLEGRGPSLLVARALTWTVLGILVLAIVSGIDAGSISVWAGRALAFVPRLFAAALVLVVGLAASRVVERSALIGAVNMGLHSARLLGLGGRWLVVILSFAIALDQLGIGGPVVPISLGILFGGVVLALALAVGLGAKDLVARSLDRHFHASPHPLEEAGEDGGELHHL</sequence>
<evidence type="ECO:0000313" key="2">
    <source>
        <dbReference type="EMBL" id="BDG10221.1"/>
    </source>
</evidence>
<feature type="transmembrane region" description="Helical" evidence="1">
    <location>
        <begin position="184"/>
        <end position="205"/>
    </location>
</feature>
<feature type="transmembrane region" description="Helical" evidence="1">
    <location>
        <begin position="112"/>
        <end position="133"/>
    </location>
</feature>
<dbReference type="InterPro" id="IPR008910">
    <property type="entry name" value="MSC_TM_helix"/>
</dbReference>
<accession>A0ABM7XEB0</accession>
<organism evidence="2 3">
    <name type="scientific">Anaeromyxobacter paludicola</name>
    <dbReference type="NCBI Taxonomy" id="2918171"/>
    <lineage>
        <taxon>Bacteria</taxon>
        <taxon>Pseudomonadati</taxon>
        <taxon>Myxococcota</taxon>
        <taxon>Myxococcia</taxon>
        <taxon>Myxococcales</taxon>
        <taxon>Cystobacterineae</taxon>
        <taxon>Anaeromyxobacteraceae</taxon>
        <taxon>Anaeromyxobacter</taxon>
    </lineage>
</organism>
<keyword evidence="1" id="KW-0812">Transmembrane</keyword>